<dbReference type="InterPro" id="IPR050392">
    <property type="entry name" value="Collagen/C1q_domain"/>
</dbReference>
<dbReference type="AlphaFoldDB" id="A0ABD2PUI8"/>
<dbReference type="SUPFAM" id="SSF49842">
    <property type="entry name" value="TNF-like"/>
    <property type="match status" value="1"/>
</dbReference>
<evidence type="ECO:0000256" key="2">
    <source>
        <dbReference type="ARBA" id="ARBA00022525"/>
    </source>
</evidence>
<comment type="caution">
    <text evidence="4">The sequence shown here is derived from an EMBL/GenBank/DDBJ whole genome shotgun (WGS) entry which is preliminary data.</text>
</comment>
<keyword evidence="5" id="KW-1185">Reference proteome</keyword>
<organism evidence="4 5">
    <name type="scientific">Cichlidogyrus casuarinus</name>
    <dbReference type="NCBI Taxonomy" id="1844966"/>
    <lineage>
        <taxon>Eukaryota</taxon>
        <taxon>Metazoa</taxon>
        <taxon>Spiralia</taxon>
        <taxon>Lophotrochozoa</taxon>
        <taxon>Platyhelminthes</taxon>
        <taxon>Monogenea</taxon>
        <taxon>Monopisthocotylea</taxon>
        <taxon>Dactylogyridea</taxon>
        <taxon>Ancyrocephalidae</taxon>
        <taxon>Cichlidogyrus</taxon>
    </lineage>
</organism>
<reference evidence="4 5" key="1">
    <citation type="submission" date="2024-11" db="EMBL/GenBank/DDBJ databases">
        <title>Adaptive evolution of stress response genes in parasites aligns with host niche diversity.</title>
        <authorList>
            <person name="Hahn C."/>
            <person name="Resl P."/>
        </authorList>
    </citation>
    <scope>NUCLEOTIDE SEQUENCE [LARGE SCALE GENOMIC DNA]</scope>
    <source>
        <strain evidence="4">EGGRZ-B1_66</strain>
        <tissue evidence="4">Body</tissue>
    </source>
</reference>
<dbReference type="PANTHER" id="PTHR15427:SF33">
    <property type="entry name" value="COLLAGEN IV NC1 DOMAIN-CONTAINING PROTEIN"/>
    <property type="match status" value="1"/>
</dbReference>
<dbReference type="PRINTS" id="PR00007">
    <property type="entry name" value="COMPLEMNTC1Q"/>
</dbReference>
<accession>A0ABD2PUI8</accession>
<evidence type="ECO:0000259" key="3">
    <source>
        <dbReference type="PROSITE" id="PS50871"/>
    </source>
</evidence>
<feature type="domain" description="C1q" evidence="3">
    <location>
        <begin position="16"/>
        <end position="148"/>
    </location>
</feature>
<evidence type="ECO:0000313" key="4">
    <source>
        <dbReference type="EMBL" id="KAL3310840.1"/>
    </source>
</evidence>
<dbReference type="InterPro" id="IPR008983">
    <property type="entry name" value="Tumour_necrosis_fac-like_dom"/>
</dbReference>
<comment type="subcellular location">
    <subcellularLocation>
        <location evidence="1">Secreted</location>
    </subcellularLocation>
</comment>
<dbReference type="Pfam" id="PF00386">
    <property type="entry name" value="C1q"/>
    <property type="match status" value="1"/>
</dbReference>
<dbReference type="Gene3D" id="2.60.120.40">
    <property type="match status" value="1"/>
</dbReference>
<evidence type="ECO:0000256" key="1">
    <source>
        <dbReference type="ARBA" id="ARBA00004613"/>
    </source>
</evidence>
<dbReference type="Proteomes" id="UP001626550">
    <property type="component" value="Unassembled WGS sequence"/>
</dbReference>
<sequence length="151" mass="16754">MDLYAAGPPGKSEVRWVPYPAAVHLTMMADQQNKNGNRTVFDVAVYELGFSYDKMTGEITVPIDGVYYLGLSVSAMAYEEAHIAVVNDGSLKLEAFSSSKPWGSMANQGVFPLKKGSKIWFEYAGMNKYFKKGYCTFTAFLLFPLDTPHPN</sequence>
<protein>
    <submittedName>
        <fullName evidence="4">C1q and tumor necrosis factor protein 3</fullName>
    </submittedName>
</protein>
<dbReference type="PROSITE" id="PS50871">
    <property type="entry name" value="C1Q"/>
    <property type="match status" value="1"/>
</dbReference>
<keyword evidence="2" id="KW-0964">Secreted</keyword>
<evidence type="ECO:0000313" key="5">
    <source>
        <dbReference type="Proteomes" id="UP001626550"/>
    </source>
</evidence>
<dbReference type="SMART" id="SM00110">
    <property type="entry name" value="C1Q"/>
    <property type="match status" value="1"/>
</dbReference>
<dbReference type="GO" id="GO:0005581">
    <property type="term" value="C:collagen trimer"/>
    <property type="evidence" value="ECO:0007669"/>
    <property type="project" value="UniProtKB-KW"/>
</dbReference>
<dbReference type="InterPro" id="IPR001073">
    <property type="entry name" value="C1q_dom"/>
</dbReference>
<gene>
    <name evidence="4" type="primary">C1QTNF3</name>
    <name evidence="4" type="ORF">Ciccas_010586</name>
</gene>
<dbReference type="EMBL" id="JBJKFK010002622">
    <property type="protein sequence ID" value="KAL3310840.1"/>
    <property type="molecule type" value="Genomic_DNA"/>
</dbReference>
<name>A0ABD2PUI8_9PLAT</name>
<dbReference type="PANTHER" id="PTHR15427">
    <property type="entry name" value="EMILIN ELASTIN MICROFIBRIL INTERFACE-LOCATED PROTEIN ELASTIN MICROFIBRIL INTERFACER"/>
    <property type="match status" value="1"/>
</dbReference>
<proteinExistence type="predicted"/>